<name>A0A6I2UD32_9FIRM</name>
<evidence type="ECO:0000313" key="4">
    <source>
        <dbReference type="EMBL" id="MSU07755.1"/>
    </source>
</evidence>
<dbReference type="GO" id="GO:0005576">
    <property type="term" value="C:extracellular region"/>
    <property type="evidence" value="ECO:0007669"/>
    <property type="project" value="UniProtKB-SubCell"/>
</dbReference>
<dbReference type="SUPFAM" id="SSF88713">
    <property type="entry name" value="Glycoside hydrolase/deacetylase"/>
    <property type="match status" value="1"/>
</dbReference>
<comment type="subcellular location">
    <subcellularLocation>
        <location evidence="1">Secreted</location>
    </subcellularLocation>
</comment>
<comment type="caution">
    <text evidence="4">The sequence shown here is derived from an EMBL/GenBank/DDBJ whole genome shotgun (WGS) entry which is preliminary data.</text>
</comment>
<dbReference type="Gene3D" id="3.20.20.370">
    <property type="entry name" value="Glycoside hydrolase/deacetylase"/>
    <property type="match status" value="1"/>
</dbReference>
<organism evidence="4 5">
    <name type="scientific">Anaerovibrio slackiae</name>
    <dbReference type="NCBI Taxonomy" id="2652309"/>
    <lineage>
        <taxon>Bacteria</taxon>
        <taxon>Bacillati</taxon>
        <taxon>Bacillota</taxon>
        <taxon>Negativicutes</taxon>
        <taxon>Selenomonadales</taxon>
        <taxon>Selenomonadaceae</taxon>
        <taxon>Anaerovibrio</taxon>
    </lineage>
</organism>
<dbReference type="InterPro" id="IPR002509">
    <property type="entry name" value="NODB_dom"/>
</dbReference>
<evidence type="ECO:0000256" key="1">
    <source>
        <dbReference type="ARBA" id="ARBA00004613"/>
    </source>
</evidence>
<gene>
    <name evidence="4" type="ORF">FYJ84_01960</name>
</gene>
<dbReference type="AlphaFoldDB" id="A0A6I2UD32"/>
<accession>A0A6I2UD32</accession>
<dbReference type="InterPro" id="IPR011330">
    <property type="entry name" value="Glyco_hydro/deAcase_b/a-brl"/>
</dbReference>
<dbReference type="InterPro" id="IPR051398">
    <property type="entry name" value="Polysacch_Deacetylase"/>
</dbReference>
<protein>
    <submittedName>
        <fullName evidence="4">Polysaccharide deacetylase family protein</fullName>
    </submittedName>
</protein>
<dbReference type="PANTHER" id="PTHR34216">
    <property type="match status" value="1"/>
</dbReference>
<dbReference type="PANTHER" id="PTHR34216:SF3">
    <property type="entry name" value="POLY-BETA-1,6-N-ACETYL-D-GLUCOSAMINE N-DEACETYLASE"/>
    <property type="match status" value="1"/>
</dbReference>
<feature type="domain" description="NodB homology" evidence="3">
    <location>
        <begin position="53"/>
        <end position="226"/>
    </location>
</feature>
<proteinExistence type="predicted"/>
<evidence type="ECO:0000256" key="2">
    <source>
        <dbReference type="ARBA" id="ARBA00022729"/>
    </source>
</evidence>
<sequence>MVQAEEPKDAYEYNVPVEDFQQQLDYLQEQGYTTISIRDFLRAKKGLQELPDKPVILTFDDGYESNYTELLPILEARGMKATVFMVANSIGRDKYLSWEQLKDMQHRGIEIGSHTANHLPLTEMDMETARNEVKLSKLLMEWNGVDTIYTLSYPNGKYTTELRDMLKEEEYLAAVTGDAGLNTLDTDTYQLQRINIPHPSFGIEEFKWRLIKGRIFAQLGIAQHKI</sequence>
<evidence type="ECO:0000313" key="5">
    <source>
        <dbReference type="Proteomes" id="UP000433181"/>
    </source>
</evidence>
<reference evidence="4 5" key="1">
    <citation type="submission" date="2019-08" db="EMBL/GenBank/DDBJ databases">
        <title>In-depth cultivation of the pig gut microbiome towards novel bacterial diversity and tailored functional studies.</title>
        <authorList>
            <person name="Wylensek D."/>
            <person name="Hitch T.C.A."/>
            <person name="Clavel T."/>
        </authorList>
    </citation>
    <scope>NUCLEOTIDE SEQUENCE [LARGE SCALE GENOMIC DNA]</scope>
    <source>
        <strain evidence="4 5">WCA-693-APC-5D-A</strain>
    </source>
</reference>
<keyword evidence="2" id="KW-0732">Signal</keyword>
<dbReference type="Proteomes" id="UP000433181">
    <property type="component" value="Unassembled WGS sequence"/>
</dbReference>
<dbReference type="GO" id="GO:0005975">
    <property type="term" value="P:carbohydrate metabolic process"/>
    <property type="evidence" value="ECO:0007669"/>
    <property type="project" value="InterPro"/>
</dbReference>
<dbReference type="CDD" id="cd10918">
    <property type="entry name" value="CE4_NodB_like_5s_6s"/>
    <property type="match status" value="1"/>
</dbReference>
<dbReference type="EMBL" id="VUNR01000003">
    <property type="protein sequence ID" value="MSU07755.1"/>
    <property type="molecule type" value="Genomic_DNA"/>
</dbReference>
<dbReference type="GO" id="GO:0016810">
    <property type="term" value="F:hydrolase activity, acting on carbon-nitrogen (but not peptide) bonds"/>
    <property type="evidence" value="ECO:0007669"/>
    <property type="project" value="InterPro"/>
</dbReference>
<dbReference type="Pfam" id="PF01522">
    <property type="entry name" value="Polysacc_deac_1"/>
    <property type="match status" value="1"/>
</dbReference>
<keyword evidence="5" id="KW-1185">Reference proteome</keyword>
<dbReference type="PROSITE" id="PS51677">
    <property type="entry name" value="NODB"/>
    <property type="match status" value="1"/>
</dbReference>
<evidence type="ECO:0000259" key="3">
    <source>
        <dbReference type="PROSITE" id="PS51677"/>
    </source>
</evidence>